<dbReference type="GO" id="GO:0031012">
    <property type="term" value="C:extracellular matrix"/>
    <property type="evidence" value="ECO:0007669"/>
    <property type="project" value="TreeGrafter"/>
</dbReference>
<dbReference type="PROSITE" id="PS00233">
    <property type="entry name" value="CHIT_BIND_RR_1"/>
    <property type="match status" value="1"/>
</dbReference>
<dbReference type="PROSITE" id="PS51155">
    <property type="entry name" value="CHIT_BIND_RR_2"/>
    <property type="match status" value="1"/>
</dbReference>
<dbReference type="InterPro" id="IPR051217">
    <property type="entry name" value="Insect_Cuticle_Struc_Prot"/>
</dbReference>
<evidence type="ECO:0000256" key="3">
    <source>
        <dbReference type="SAM" id="SignalP"/>
    </source>
</evidence>
<reference evidence="4" key="1">
    <citation type="submission" date="2021-03" db="EMBL/GenBank/DDBJ databases">
        <title>Chromosome level genome of the anhydrobiotic midge Polypedilum vanderplanki.</title>
        <authorList>
            <person name="Yoshida Y."/>
            <person name="Kikawada T."/>
            <person name="Gusev O."/>
        </authorList>
    </citation>
    <scope>NUCLEOTIDE SEQUENCE</scope>
    <source>
        <strain evidence="4">NIAS01</strain>
        <tissue evidence="4">Whole body or cell culture</tissue>
    </source>
</reference>
<dbReference type="PANTHER" id="PTHR12236">
    <property type="entry name" value="STRUCTURAL CONTITUENT OF CUTICLE"/>
    <property type="match status" value="1"/>
</dbReference>
<dbReference type="PANTHER" id="PTHR12236:SF76">
    <property type="entry name" value="ADULT-SPECIFIC CUTICULAR PROTEIN ACP-20-LIKE PROTEIN"/>
    <property type="match status" value="1"/>
</dbReference>
<dbReference type="InterPro" id="IPR031311">
    <property type="entry name" value="CHIT_BIND_RR_consensus"/>
</dbReference>
<dbReference type="Pfam" id="PF00379">
    <property type="entry name" value="Chitin_bind_4"/>
    <property type="match status" value="1"/>
</dbReference>
<dbReference type="GO" id="GO:0042302">
    <property type="term" value="F:structural constituent of cuticle"/>
    <property type="evidence" value="ECO:0007669"/>
    <property type="project" value="UniProtKB-UniRule"/>
</dbReference>
<name>A0A9J6BC62_POLVA</name>
<dbReference type="EMBL" id="JADBJN010000004">
    <property type="protein sequence ID" value="KAG5667457.1"/>
    <property type="molecule type" value="Genomic_DNA"/>
</dbReference>
<feature type="signal peptide" evidence="3">
    <location>
        <begin position="1"/>
        <end position="20"/>
    </location>
</feature>
<organism evidence="4 5">
    <name type="scientific">Polypedilum vanderplanki</name>
    <name type="common">Sleeping chironomid midge</name>
    <dbReference type="NCBI Taxonomy" id="319348"/>
    <lineage>
        <taxon>Eukaryota</taxon>
        <taxon>Metazoa</taxon>
        <taxon>Ecdysozoa</taxon>
        <taxon>Arthropoda</taxon>
        <taxon>Hexapoda</taxon>
        <taxon>Insecta</taxon>
        <taxon>Pterygota</taxon>
        <taxon>Neoptera</taxon>
        <taxon>Endopterygota</taxon>
        <taxon>Diptera</taxon>
        <taxon>Nematocera</taxon>
        <taxon>Chironomoidea</taxon>
        <taxon>Chironomidae</taxon>
        <taxon>Chironominae</taxon>
        <taxon>Polypedilum</taxon>
        <taxon>Polypedilum</taxon>
    </lineage>
</organism>
<dbReference type="AlphaFoldDB" id="A0A9J6BC62"/>
<gene>
    <name evidence="4" type="ORF">PVAND_015437</name>
</gene>
<dbReference type="Proteomes" id="UP001107558">
    <property type="component" value="Chromosome 4"/>
</dbReference>
<proteinExistence type="predicted"/>
<sequence>MNSIKLSISLAFFAVAAVSAGSVSYVKRSDFNSDLGYASDSAAIEGSEGAWSKGDYYAYPKYKFEYGVHDPHTHDHKSQWETRDGDVVKGEYTLDEADGTIRKVSYHADSKNGFNAKVEKIGHAKHENLYSTGASGFGYGTGFGL</sequence>
<feature type="chain" id="PRO_5039901723" description="Cuticle protein" evidence="3">
    <location>
        <begin position="21"/>
        <end position="145"/>
    </location>
</feature>
<evidence type="ECO:0000313" key="4">
    <source>
        <dbReference type="EMBL" id="KAG5667457.1"/>
    </source>
</evidence>
<dbReference type="PRINTS" id="PR00947">
    <property type="entry name" value="CUTICLE"/>
</dbReference>
<dbReference type="GO" id="GO:0005615">
    <property type="term" value="C:extracellular space"/>
    <property type="evidence" value="ECO:0007669"/>
    <property type="project" value="TreeGrafter"/>
</dbReference>
<protein>
    <recommendedName>
        <fullName evidence="6">Cuticle protein</fullName>
    </recommendedName>
</protein>
<accession>A0A9J6BC62</accession>
<evidence type="ECO:0000313" key="5">
    <source>
        <dbReference type="Proteomes" id="UP001107558"/>
    </source>
</evidence>
<comment type="caution">
    <text evidence="4">The sequence shown here is derived from an EMBL/GenBank/DDBJ whole genome shotgun (WGS) entry which is preliminary data.</text>
</comment>
<keyword evidence="1 2" id="KW-0193">Cuticle</keyword>
<evidence type="ECO:0000256" key="2">
    <source>
        <dbReference type="PROSITE-ProRule" id="PRU00497"/>
    </source>
</evidence>
<dbReference type="InterPro" id="IPR000618">
    <property type="entry name" value="Insect_cuticle"/>
</dbReference>
<evidence type="ECO:0000256" key="1">
    <source>
        <dbReference type="ARBA" id="ARBA00022460"/>
    </source>
</evidence>
<keyword evidence="3" id="KW-0732">Signal</keyword>
<evidence type="ECO:0008006" key="6">
    <source>
        <dbReference type="Google" id="ProtNLM"/>
    </source>
</evidence>
<keyword evidence="5" id="KW-1185">Reference proteome</keyword>
<dbReference type="OrthoDB" id="6510765at2759"/>